<gene>
    <name evidence="8" type="ORF">CHS0354_005903</name>
</gene>
<evidence type="ECO:0000256" key="5">
    <source>
        <dbReference type="ARBA" id="ARBA00044690"/>
    </source>
</evidence>
<sequence>MYEVIVLKEGYSVSEGPGQQKACGTITLVKGPQNIIVDTGNPWDRDLILEGLASLDLTPADVDYVIGTSGSTDKLGNLNLFTRATHIVSGEVSHGDNYQCHGFGQGIPYEIDEFVEVMPTPGHTGSDVSVIVKNTSKGTVAITGDLFECLDDLENPNLWQRNSEHPELQQQNRIEILHIADFIIPGHGPMFQVPDEYKHQMKMVMFYEYKEVTDGSSVSREYKEYFEEF</sequence>
<dbReference type="AlphaFoldDB" id="A0AAE0T935"/>
<feature type="domain" description="Metallo-beta-lactamase" evidence="7">
    <location>
        <begin position="28"/>
        <end position="101"/>
    </location>
</feature>
<comment type="subcellular location">
    <subcellularLocation>
        <location evidence="1">Cytoplasm</location>
        <location evidence="1">Cytosol</location>
    </subcellularLocation>
</comment>
<protein>
    <recommendedName>
        <fullName evidence="3">Metallo-beta-lactamase domain-containing protein 1</fullName>
    </recommendedName>
    <alternativeName>
        <fullName evidence="4">Endoribonuclease MBLAC1</fullName>
    </alternativeName>
</protein>
<dbReference type="EMBL" id="JAEAOA010000420">
    <property type="protein sequence ID" value="KAK3605599.1"/>
    <property type="molecule type" value="Genomic_DNA"/>
</dbReference>
<comment type="caution">
    <text evidence="8">The sequence shown here is derived from an EMBL/GenBank/DDBJ whole genome shotgun (WGS) entry which is preliminary data.</text>
</comment>
<keyword evidence="9" id="KW-1185">Reference proteome</keyword>
<organism evidence="8 9">
    <name type="scientific">Potamilus streckersoni</name>
    <dbReference type="NCBI Taxonomy" id="2493646"/>
    <lineage>
        <taxon>Eukaryota</taxon>
        <taxon>Metazoa</taxon>
        <taxon>Spiralia</taxon>
        <taxon>Lophotrochozoa</taxon>
        <taxon>Mollusca</taxon>
        <taxon>Bivalvia</taxon>
        <taxon>Autobranchia</taxon>
        <taxon>Heteroconchia</taxon>
        <taxon>Palaeoheterodonta</taxon>
        <taxon>Unionida</taxon>
        <taxon>Unionoidea</taxon>
        <taxon>Unionidae</taxon>
        <taxon>Ambleminae</taxon>
        <taxon>Lampsilini</taxon>
        <taxon>Potamilus</taxon>
    </lineage>
</organism>
<dbReference type="GO" id="GO:0005829">
    <property type="term" value="C:cytosol"/>
    <property type="evidence" value="ECO:0007669"/>
    <property type="project" value="UniProtKB-SubCell"/>
</dbReference>
<reference evidence="8" key="1">
    <citation type="journal article" date="2021" name="Genome Biol. Evol.">
        <title>A High-Quality Reference Genome for a Parasitic Bivalve with Doubly Uniparental Inheritance (Bivalvia: Unionida).</title>
        <authorList>
            <person name="Smith C.H."/>
        </authorList>
    </citation>
    <scope>NUCLEOTIDE SEQUENCE</scope>
    <source>
        <strain evidence="8">CHS0354</strain>
    </source>
</reference>
<dbReference type="PANTHER" id="PTHR23200">
    <property type="entry name" value="METALLO-BETA-LACTAMASE DOMAIN-CONTAINING PROTEIN 1"/>
    <property type="match status" value="1"/>
</dbReference>
<accession>A0AAE0T935</accession>
<evidence type="ECO:0000256" key="1">
    <source>
        <dbReference type="ARBA" id="ARBA00004514"/>
    </source>
</evidence>
<proteinExistence type="predicted"/>
<dbReference type="Gene3D" id="3.60.15.10">
    <property type="entry name" value="Ribonuclease Z/Hydroxyacylglutathione hydrolase-like"/>
    <property type="match status" value="1"/>
</dbReference>
<dbReference type="InterPro" id="IPR036866">
    <property type="entry name" value="RibonucZ/Hydroxyglut_hydro"/>
</dbReference>
<dbReference type="Pfam" id="PF00753">
    <property type="entry name" value="Lactamase_B"/>
    <property type="match status" value="1"/>
</dbReference>
<name>A0AAE0T935_9BIVA</name>
<comment type="catalytic activity">
    <reaction evidence="5">
        <text>a ribonucleotidyl-ribonucleotide-RNA + H2O = a 3'-end ribonucleotide-RNA + a 5'-end 5'-phospho-ribonucleoside-RNA + H(+)</text>
        <dbReference type="Rhea" id="RHEA:68096"/>
        <dbReference type="Rhea" id="RHEA-COMP:15179"/>
        <dbReference type="Rhea" id="RHEA-COMP:17355"/>
        <dbReference type="Rhea" id="RHEA-COMP:17428"/>
        <dbReference type="ChEBI" id="CHEBI:15377"/>
        <dbReference type="ChEBI" id="CHEBI:15378"/>
        <dbReference type="ChEBI" id="CHEBI:74896"/>
        <dbReference type="ChEBI" id="CHEBI:138282"/>
        <dbReference type="ChEBI" id="CHEBI:173118"/>
    </reaction>
    <physiologicalReaction direction="left-to-right" evidence="5">
        <dbReference type="Rhea" id="RHEA:68097"/>
    </physiologicalReaction>
</comment>
<evidence type="ECO:0000256" key="6">
    <source>
        <dbReference type="ARBA" id="ARBA00045869"/>
    </source>
</evidence>
<evidence type="ECO:0000256" key="4">
    <source>
        <dbReference type="ARBA" id="ARBA00032988"/>
    </source>
</evidence>
<evidence type="ECO:0000313" key="9">
    <source>
        <dbReference type="Proteomes" id="UP001195483"/>
    </source>
</evidence>
<dbReference type="SUPFAM" id="SSF56281">
    <property type="entry name" value="Metallo-hydrolase/oxidoreductase"/>
    <property type="match status" value="1"/>
</dbReference>
<dbReference type="CDD" id="cd07711">
    <property type="entry name" value="MBLAC1-like_MBL-fold"/>
    <property type="match status" value="1"/>
</dbReference>
<comment type="function">
    <text evidence="6">Endoribonuclease that catalyzes the hydrolysis of histone-coding pre-mRNA 3'-end. Involved in histone pre-mRNA processing during the S-phase of the cell cycle, which is required for entering/progressing through S-phase. Cleaves histone pre-mRNA at a major and a minor cleavage site after the 5'-ACCCA-3' and the 5'-ACCCACA-3' sequence, respectively, and located downstream of the stem-loop. May require the presence of the HDE element located at the histone pre-RNA 3'-end to avoid non-specific cleavage.</text>
</comment>
<evidence type="ECO:0000259" key="7">
    <source>
        <dbReference type="Pfam" id="PF00753"/>
    </source>
</evidence>
<dbReference type="InterPro" id="IPR001279">
    <property type="entry name" value="Metallo-B-lactamas"/>
</dbReference>
<dbReference type="InterPro" id="IPR039344">
    <property type="entry name" value="MBLAC1"/>
</dbReference>
<evidence type="ECO:0000256" key="3">
    <source>
        <dbReference type="ARBA" id="ARBA00014856"/>
    </source>
</evidence>
<dbReference type="Proteomes" id="UP001195483">
    <property type="component" value="Unassembled WGS sequence"/>
</dbReference>
<comment type="subunit">
    <text evidence="2">Homodimer.</text>
</comment>
<reference evidence="8" key="3">
    <citation type="submission" date="2023-05" db="EMBL/GenBank/DDBJ databases">
        <authorList>
            <person name="Smith C.H."/>
        </authorList>
    </citation>
    <scope>NUCLEOTIDE SEQUENCE</scope>
    <source>
        <strain evidence="8">CHS0354</strain>
        <tissue evidence="8">Mantle</tissue>
    </source>
</reference>
<dbReference type="PANTHER" id="PTHR23200:SF48">
    <property type="entry name" value="METALLO-BETA-LACTAMASE DOMAIN-CONTAINING PROTEIN 1"/>
    <property type="match status" value="1"/>
</dbReference>
<reference evidence="8" key="2">
    <citation type="journal article" date="2021" name="Genome Biol. Evol.">
        <title>Developing a high-quality reference genome for a parasitic bivalve with doubly uniparental inheritance (Bivalvia: Unionida).</title>
        <authorList>
            <person name="Smith C.H."/>
        </authorList>
    </citation>
    <scope>NUCLEOTIDE SEQUENCE</scope>
    <source>
        <strain evidence="8">CHS0354</strain>
        <tissue evidence="8">Mantle</tissue>
    </source>
</reference>
<evidence type="ECO:0000256" key="2">
    <source>
        <dbReference type="ARBA" id="ARBA00011738"/>
    </source>
</evidence>
<evidence type="ECO:0000313" key="8">
    <source>
        <dbReference type="EMBL" id="KAK3605599.1"/>
    </source>
</evidence>